<dbReference type="KEGG" id="tig:THII_3551"/>
<reference evidence="2 3" key="1">
    <citation type="journal article" date="2014" name="ISME J.">
        <title>Ecophysiology of Thioploca ingrica as revealed by the complete genome sequence supplemented with proteomic evidence.</title>
        <authorList>
            <person name="Kojima H."/>
            <person name="Ogura Y."/>
            <person name="Yamamoto N."/>
            <person name="Togashi T."/>
            <person name="Mori H."/>
            <person name="Watanabe T."/>
            <person name="Nemoto F."/>
            <person name="Kurokawa K."/>
            <person name="Hayashi T."/>
            <person name="Fukui M."/>
        </authorList>
    </citation>
    <scope>NUCLEOTIDE SEQUENCE [LARGE SCALE GENOMIC DNA]</scope>
</reference>
<feature type="domain" description="Transcriptional regulator HTH-type FeoC" evidence="1">
    <location>
        <begin position="2"/>
        <end position="70"/>
    </location>
</feature>
<keyword evidence="3" id="KW-1185">Reference proteome</keyword>
<dbReference type="Pfam" id="PF09012">
    <property type="entry name" value="FeoC"/>
    <property type="match status" value="1"/>
</dbReference>
<dbReference type="Proteomes" id="UP000031623">
    <property type="component" value="Chromosome"/>
</dbReference>
<dbReference type="AlphaFoldDB" id="A0A090AHN3"/>
<protein>
    <recommendedName>
        <fullName evidence="1">Transcriptional regulator HTH-type FeoC domain-containing protein</fullName>
    </recommendedName>
</protein>
<accession>A0A090AHN3</accession>
<sequence>MILIALKNYLQINHRASLIDMANHFNVAPAAMKGMLEHWIRKGKVRCLEGSRCQQGCCCPTEVAYLEIYEWIEKTS</sequence>
<dbReference type="Gene3D" id="1.10.10.10">
    <property type="entry name" value="Winged helix-like DNA-binding domain superfamily/Winged helix DNA-binding domain"/>
    <property type="match status" value="1"/>
</dbReference>
<evidence type="ECO:0000313" key="3">
    <source>
        <dbReference type="Proteomes" id="UP000031623"/>
    </source>
</evidence>
<dbReference type="InterPro" id="IPR036390">
    <property type="entry name" value="WH_DNA-bd_sf"/>
</dbReference>
<evidence type="ECO:0000259" key="1">
    <source>
        <dbReference type="Pfam" id="PF09012"/>
    </source>
</evidence>
<organism evidence="2 3">
    <name type="scientific">Thioploca ingrica</name>
    <dbReference type="NCBI Taxonomy" id="40754"/>
    <lineage>
        <taxon>Bacteria</taxon>
        <taxon>Pseudomonadati</taxon>
        <taxon>Pseudomonadota</taxon>
        <taxon>Gammaproteobacteria</taxon>
        <taxon>Thiotrichales</taxon>
        <taxon>Thiotrichaceae</taxon>
        <taxon>Thioploca</taxon>
    </lineage>
</organism>
<proteinExistence type="predicted"/>
<dbReference type="InterPro" id="IPR015102">
    <property type="entry name" value="Tscrpt_reg_HTH_FeoC"/>
</dbReference>
<dbReference type="HOGENOM" id="CLU_171661_2_0_6"/>
<dbReference type="STRING" id="40754.THII_3551"/>
<dbReference type="EMBL" id="AP014633">
    <property type="protein sequence ID" value="BAP57848.1"/>
    <property type="molecule type" value="Genomic_DNA"/>
</dbReference>
<name>A0A090AHN3_9GAMM</name>
<gene>
    <name evidence="2" type="ORF">THII_3551</name>
</gene>
<dbReference type="SUPFAM" id="SSF46785">
    <property type="entry name" value="Winged helix' DNA-binding domain"/>
    <property type="match status" value="1"/>
</dbReference>
<evidence type="ECO:0000313" key="2">
    <source>
        <dbReference type="EMBL" id="BAP57848.1"/>
    </source>
</evidence>
<dbReference type="InterPro" id="IPR036388">
    <property type="entry name" value="WH-like_DNA-bd_sf"/>
</dbReference>